<reference evidence="3" key="1">
    <citation type="submission" date="2021-09" db="EMBL/GenBank/DDBJ databases">
        <authorList>
            <consortium name="AG Swart"/>
            <person name="Singh M."/>
            <person name="Singh A."/>
            <person name="Seah K."/>
            <person name="Emmerich C."/>
        </authorList>
    </citation>
    <scope>NUCLEOTIDE SEQUENCE</scope>
    <source>
        <strain evidence="3">ATCC30299</strain>
    </source>
</reference>
<dbReference type="PANTHER" id="PTHR11161">
    <property type="entry name" value="O-ACYLTRANSFERASE"/>
    <property type="match status" value="1"/>
</dbReference>
<feature type="transmembrane region" description="Helical" evidence="1">
    <location>
        <begin position="142"/>
        <end position="161"/>
    </location>
</feature>
<keyword evidence="1" id="KW-1133">Transmembrane helix</keyword>
<keyword evidence="4" id="KW-1185">Reference proteome</keyword>
<protein>
    <recommendedName>
        <fullName evidence="2">Acyltransferase 3 domain-containing protein</fullName>
    </recommendedName>
</protein>
<evidence type="ECO:0000259" key="2">
    <source>
        <dbReference type="Pfam" id="PF01757"/>
    </source>
</evidence>
<dbReference type="Pfam" id="PF01757">
    <property type="entry name" value="Acyl_transf_3"/>
    <property type="match status" value="1"/>
</dbReference>
<proteinExistence type="predicted"/>
<keyword evidence="1" id="KW-0472">Membrane</keyword>
<feature type="transmembrane region" description="Helical" evidence="1">
    <location>
        <begin position="496"/>
        <end position="519"/>
    </location>
</feature>
<dbReference type="InterPro" id="IPR002656">
    <property type="entry name" value="Acyl_transf_3_dom"/>
</dbReference>
<dbReference type="AlphaFoldDB" id="A0AAU9K2Y3"/>
<name>A0AAU9K2Y3_9CILI</name>
<gene>
    <name evidence="3" type="ORF">BSTOLATCC_MIC57184</name>
</gene>
<feature type="transmembrane region" description="Helical" evidence="1">
    <location>
        <begin position="263"/>
        <end position="280"/>
    </location>
</feature>
<feature type="transmembrane region" description="Helical" evidence="1">
    <location>
        <begin position="404"/>
        <end position="423"/>
    </location>
</feature>
<sequence>MFLYSGFSLNNLGQYDACNDMEGTKYLLIMIYPFPVMGMALCGPEVCTIEDYEKMLNGQFALSSVMPDIHALRSNLTASINFPMIFPKEYIDDNFEDYSAGVILMILFISIVATVCIIATSVDFYMSTVTKNQGKQPNSVPIVIKYLLCFSFMTNFQKLFTSRSQEKLGKRDTLDILNGVRVMSIGWVIYGHVIFFSWTQGVLVNASDIINFLKGPTTVVPLSGTYAVDSFFWLSGLLVGYLLILEINNSKKMNWPMVYIHRYLRIIPLYMFVLLFFWALQKHIGGGPLWFEGDNINAGCKNHWWTNLLFVNNVVPDWKGSSCLNQSWYLANDMQFFILTPPILYIYHKYNKYFGWAVLWALTGISILVTGLIAHHFTLNAMPTAQINGINYFQYYYNKPYCRVAPYIMGIITGLVIYAYRAYKDKKNYYDPVSIWIGNKLEDPLIRYVFGFIGLSLISILVWVQYDTLEYPGTLMEYSHWSHSQNEAFVTLCRPLFGLGLTLLLLPSLLGHFNFITWVLSWDIWTPLARLTFAVYLIHVNVIVICYGSQKASYMLDDFTVVKDTIFYFVVCYILALPFVLMIEMPALAVEKMAFLRARAKPNVEQENKSVLLLPVEGKKEAN</sequence>
<feature type="transmembrane region" description="Helical" evidence="1">
    <location>
        <begin position="354"/>
        <end position="374"/>
    </location>
</feature>
<dbReference type="GO" id="GO:0016747">
    <property type="term" value="F:acyltransferase activity, transferring groups other than amino-acyl groups"/>
    <property type="evidence" value="ECO:0007669"/>
    <property type="project" value="InterPro"/>
</dbReference>
<dbReference type="EMBL" id="CAJZBQ010000055">
    <property type="protein sequence ID" value="CAG9332898.1"/>
    <property type="molecule type" value="Genomic_DNA"/>
</dbReference>
<comment type="caution">
    <text evidence="3">The sequence shown here is derived from an EMBL/GenBank/DDBJ whole genome shotgun (WGS) entry which is preliminary data.</text>
</comment>
<dbReference type="InterPro" id="IPR052728">
    <property type="entry name" value="O2_lipid_transport_reg"/>
</dbReference>
<feature type="transmembrane region" description="Helical" evidence="1">
    <location>
        <begin position="531"/>
        <end position="550"/>
    </location>
</feature>
<feature type="transmembrane region" description="Helical" evidence="1">
    <location>
        <begin position="444"/>
        <end position="466"/>
    </location>
</feature>
<evidence type="ECO:0000256" key="1">
    <source>
        <dbReference type="SAM" id="Phobius"/>
    </source>
</evidence>
<evidence type="ECO:0000313" key="4">
    <source>
        <dbReference type="Proteomes" id="UP001162131"/>
    </source>
</evidence>
<dbReference type="PANTHER" id="PTHR11161:SF0">
    <property type="entry name" value="O-ACYLTRANSFERASE LIKE PROTEIN"/>
    <property type="match status" value="1"/>
</dbReference>
<evidence type="ECO:0000313" key="3">
    <source>
        <dbReference type="EMBL" id="CAG9332898.1"/>
    </source>
</evidence>
<keyword evidence="1" id="KW-0812">Transmembrane</keyword>
<feature type="domain" description="Acyltransferase 3" evidence="2">
    <location>
        <begin position="177"/>
        <end position="583"/>
    </location>
</feature>
<organism evidence="3 4">
    <name type="scientific">Blepharisma stoltei</name>
    <dbReference type="NCBI Taxonomy" id="1481888"/>
    <lineage>
        <taxon>Eukaryota</taxon>
        <taxon>Sar</taxon>
        <taxon>Alveolata</taxon>
        <taxon>Ciliophora</taxon>
        <taxon>Postciliodesmatophora</taxon>
        <taxon>Heterotrichea</taxon>
        <taxon>Heterotrichida</taxon>
        <taxon>Blepharismidae</taxon>
        <taxon>Blepharisma</taxon>
    </lineage>
</organism>
<accession>A0AAU9K2Y3</accession>
<dbReference type="Proteomes" id="UP001162131">
    <property type="component" value="Unassembled WGS sequence"/>
</dbReference>
<feature type="transmembrane region" description="Helical" evidence="1">
    <location>
        <begin position="98"/>
        <end position="122"/>
    </location>
</feature>
<feature type="transmembrane region" description="Helical" evidence="1">
    <location>
        <begin position="182"/>
        <end position="203"/>
    </location>
</feature>
<feature type="transmembrane region" description="Helical" evidence="1">
    <location>
        <begin position="223"/>
        <end position="243"/>
    </location>
</feature>
<feature type="transmembrane region" description="Helical" evidence="1">
    <location>
        <begin position="566"/>
        <end position="590"/>
    </location>
</feature>